<dbReference type="PANTHER" id="PTHR22916:SF51">
    <property type="entry name" value="GLYCOSYLTRANSFERASE EPSH-RELATED"/>
    <property type="match status" value="1"/>
</dbReference>
<keyword evidence="2 4" id="KW-0808">Transferase</keyword>
<gene>
    <name evidence="4" type="ORF">GTK63_00700</name>
</gene>
<evidence type="ECO:0000256" key="2">
    <source>
        <dbReference type="ARBA" id="ARBA00022679"/>
    </source>
</evidence>
<dbReference type="PANTHER" id="PTHR22916">
    <property type="entry name" value="GLYCOSYLTRANSFERASE"/>
    <property type="match status" value="1"/>
</dbReference>
<protein>
    <submittedName>
        <fullName evidence="4">Glycosyltransferase</fullName>
    </submittedName>
</protein>
<proteinExistence type="predicted"/>
<dbReference type="RefSeq" id="WP_160810893.1">
    <property type="nucleotide sequence ID" value="NZ_WWFF01000001.1"/>
</dbReference>
<dbReference type="InterPro" id="IPR029044">
    <property type="entry name" value="Nucleotide-diphossugar_trans"/>
</dbReference>
<comment type="caution">
    <text evidence="4">The sequence shown here is derived from an EMBL/GenBank/DDBJ whole genome shotgun (WGS) entry which is preliminary data.</text>
</comment>
<dbReference type="GO" id="GO:0016757">
    <property type="term" value="F:glycosyltransferase activity"/>
    <property type="evidence" value="ECO:0007669"/>
    <property type="project" value="UniProtKB-KW"/>
</dbReference>
<evidence type="ECO:0000256" key="1">
    <source>
        <dbReference type="ARBA" id="ARBA00022676"/>
    </source>
</evidence>
<evidence type="ECO:0000259" key="3">
    <source>
        <dbReference type="Pfam" id="PF00535"/>
    </source>
</evidence>
<keyword evidence="1" id="KW-0328">Glycosyltransferase</keyword>
<dbReference type="Gene3D" id="3.90.550.10">
    <property type="entry name" value="Spore Coat Polysaccharide Biosynthesis Protein SpsA, Chain A"/>
    <property type="match status" value="1"/>
</dbReference>
<evidence type="ECO:0000313" key="5">
    <source>
        <dbReference type="Proteomes" id="UP000460132"/>
    </source>
</evidence>
<feature type="domain" description="Glycosyltransferase 2-like" evidence="3">
    <location>
        <begin position="4"/>
        <end position="125"/>
    </location>
</feature>
<dbReference type="AlphaFoldDB" id="A0A7X4HN94"/>
<dbReference type="SUPFAM" id="SSF53448">
    <property type="entry name" value="Nucleotide-diphospho-sugar transferases"/>
    <property type="match status" value="1"/>
</dbReference>
<dbReference type="Proteomes" id="UP000460132">
    <property type="component" value="Unassembled WGS sequence"/>
</dbReference>
<dbReference type="EMBL" id="WWFF01000001">
    <property type="protein sequence ID" value="MYN52861.1"/>
    <property type="molecule type" value="Genomic_DNA"/>
</dbReference>
<dbReference type="InterPro" id="IPR001173">
    <property type="entry name" value="Glyco_trans_2-like"/>
</dbReference>
<dbReference type="CDD" id="cd00761">
    <property type="entry name" value="Glyco_tranf_GTA_type"/>
    <property type="match status" value="1"/>
</dbReference>
<organism evidence="4 5">
    <name type="scientific">Lactobacillus crispatus</name>
    <dbReference type="NCBI Taxonomy" id="47770"/>
    <lineage>
        <taxon>Bacteria</taxon>
        <taxon>Bacillati</taxon>
        <taxon>Bacillota</taxon>
        <taxon>Bacilli</taxon>
        <taxon>Lactobacillales</taxon>
        <taxon>Lactobacillaceae</taxon>
        <taxon>Lactobacillus</taxon>
    </lineage>
</organism>
<accession>A0A7X4HN94</accession>
<name>A0A7X4HN94_9LACO</name>
<sequence>MQISVVVPVYNEEKYLPDCLNSILNQTYSDLEVIIVDDGSTDQSGEICDQFQSRDNRVKVIHKSNGGLISAWKCGVDNSKNDYICFVDSDDLIQKNHIKDMVEVVKKYSVDLVLSQVKKISDKKISPFIYTLKSGFIPNYREKFLPKILTDLDKVSERNLPPNRWGKLIQKQHIISNLKYVDDRVVYGEDLSIMFPIFCDIDSIYVIEENDNSYLYRYREGTMVSGYDKTRWLSIKLVYSNLKKVVEEKKNLPNNMMNQVEIDYFKALIDCYKNQIRSSNVRYKDTEMLIQKMNDFQLFNSSKSSNLKGMSRKDSMILWNIFHGNRLTNWFIFKLIEVRYNAQKKRK</sequence>
<evidence type="ECO:0000313" key="4">
    <source>
        <dbReference type="EMBL" id="MYN52861.1"/>
    </source>
</evidence>
<dbReference type="Pfam" id="PF00535">
    <property type="entry name" value="Glycos_transf_2"/>
    <property type="match status" value="1"/>
</dbReference>
<reference evidence="4 5" key="1">
    <citation type="submission" date="2020-01" db="EMBL/GenBank/DDBJ databases">
        <title>Vaginal microbiome of pregnant Indian women: Insights into the genome of dominants Lactobacillus species.</title>
        <authorList>
            <person name="Das B."/>
            <person name="Mehta O."/>
            <person name="Ghosh T.S."/>
            <person name="Kothidar A."/>
            <person name="Gowtham M.R."/>
            <person name="Mitra R."/>
            <person name="Kshetrapal P."/>
            <person name="Wadhwa N."/>
            <person name="Thiruvengadam R."/>
            <person name="Nair G.B."/>
            <person name="Bhatnagar S."/>
            <person name="Pore S."/>
        </authorList>
    </citation>
    <scope>NUCLEOTIDE SEQUENCE [LARGE SCALE GENOMIC DNA]</scope>
    <source>
        <strain evidence="4 5">Indica2</strain>
    </source>
</reference>